<evidence type="ECO:0000256" key="6">
    <source>
        <dbReference type="ARBA" id="ARBA00023136"/>
    </source>
</evidence>
<gene>
    <name evidence="9" type="ORF">H9623_10295</name>
</gene>
<dbReference type="AlphaFoldDB" id="A0A9D5Z017"/>
<dbReference type="Pfam" id="PF04464">
    <property type="entry name" value="Glyphos_transf"/>
    <property type="match status" value="1"/>
</dbReference>
<dbReference type="Gene3D" id="3.40.50.11820">
    <property type="match status" value="1"/>
</dbReference>
<organism evidence="9 10">
    <name type="scientific">Oerskovia douganii</name>
    <dbReference type="NCBI Taxonomy" id="2762210"/>
    <lineage>
        <taxon>Bacteria</taxon>
        <taxon>Bacillati</taxon>
        <taxon>Actinomycetota</taxon>
        <taxon>Actinomycetes</taxon>
        <taxon>Micrococcales</taxon>
        <taxon>Cellulomonadaceae</taxon>
        <taxon>Oerskovia</taxon>
    </lineage>
</organism>
<comment type="subcellular location">
    <subcellularLocation>
        <location evidence="1">Cell membrane</location>
        <topology evidence="1">Peripheral membrane protein</topology>
    </subcellularLocation>
</comment>
<dbReference type="SUPFAM" id="SSF53756">
    <property type="entry name" value="UDP-Glycosyltransferase/glycogen phosphorylase"/>
    <property type="match status" value="1"/>
</dbReference>
<dbReference type="InterPro" id="IPR029044">
    <property type="entry name" value="Nucleotide-diphossugar_trans"/>
</dbReference>
<keyword evidence="4" id="KW-0808">Transferase</keyword>
<dbReference type="EMBL" id="JACSPN010000012">
    <property type="protein sequence ID" value="MBE7700689.1"/>
    <property type="molecule type" value="Genomic_DNA"/>
</dbReference>
<proteinExistence type="inferred from homology"/>
<keyword evidence="3" id="KW-1003">Cell membrane</keyword>
<evidence type="ECO:0000256" key="5">
    <source>
        <dbReference type="ARBA" id="ARBA00022944"/>
    </source>
</evidence>
<feature type="region of interest" description="Disordered" evidence="7">
    <location>
        <begin position="1"/>
        <end position="26"/>
    </location>
</feature>
<dbReference type="Pfam" id="PF00535">
    <property type="entry name" value="Glycos_transf_2"/>
    <property type="match status" value="1"/>
</dbReference>
<dbReference type="GO" id="GO:0019350">
    <property type="term" value="P:teichoic acid biosynthetic process"/>
    <property type="evidence" value="ECO:0007669"/>
    <property type="project" value="UniProtKB-KW"/>
</dbReference>
<evidence type="ECO:0000256" key="2">
    <source>
        <dbReference type="ARBA" id="ARBA00010488"/>
    </source>
</evidence>
<sequence>MGKTEVMQAVGSAVETDPAGESHQIDPDRSLPWLTVVTAVYGAEDYLADFIHSLEQQGEDLAGVRVVAVDDGSPDSSGALLDAWAERSPGLVQVIHQENGGAAAARNAGLALVETPWVTFADPDDILESGYFRSVRAFLEANGEVSMAVTKLVFLHEATGQLTDSHPLRFRFERGNQVVDISRFPDYFHLSAATGFFRREVMEGLDLRFDERIRPNFEDGHFIVRYLLGARSSAVGFVADARYRYRKRAAGSSQIDTALTHPERFTNVLRFGYLDAAKRAVEATGEVPRWLQTLLVYELQWLLSADEGMFGRSAATVGVADEYIDLMFEIRRYIGTDAIRSYAITPMPLIRRLVLERGLVAEDWVTPRVTLQTVDTTERWVRLTYHFVGRRPTEEILVSGRVATTTKAKYRRIEHAERPMMWERIIWLPMRGTIEIRLDGVAMPLVRQGQHLVPTVIRAGDVDKLFGNIPRFRKPKAGVKNPKRSTGWWERTFGEKARTARGAARTQRIAESRLVRRFFADAWVLMDRDSNASDSAEHLFKHLRAKHREINGWFVIRRGTADWKRLRREGYKRVVPYGSFAWKLLALNATFMVSSHADAFVYRPPEMKDLGPLRWRFVFLQHGVTKDDISRWLRGKPIRLLVTTTTGEHESFVGDGSSYDLTAREVVRAGLPRHDRLVKLGKEWDGRRDTILVMPTWRHYLVGERDVTGARAADASFGSSDFATAWRALLTSDTLRELAVRTRTKVVLMPHPNLSPYLGAWGLPDWVTVGSYESVDVQEMIARAKVLVTDYTSVAFDAAVIRRPSVYYQFDRDRVFGGGHTMRVGYFDYARDGFGPVHTDAESVLSSVETIVGDGGRPQDEYLARMEQALPHRGGSNSERVVKAIAKIEKDMRWV</sequence>
<dbReference type="CDD" id="cd00761">
    <property type="entry name" value="Glyco_tranf_GTA_type"/>
    <property type="match status" value="1"/>
</dbReference>
<dbReference type="Proteomes" id="UP000822993">
    <property type="component" value="Unassembled WGS sequence"/>
</dbReference>
<reference evidence="9 10" key="1">
    <citation type="submission" date="2020-08" db="EMBL/GenBank/DDBJ databases">
        <title>A Genomic Blueprint of the Chicken Gut Microbiome.</title>
        <authorList>
            <person name="Gilroy R."/>
            <person name="Ravi A."/>
            <person name="Getino M."/>
            <person name="Pursley I."/>
            <person name="Horton D.L."/>
            <person name="Alikhan N.-F."/>
            <person name="Baker D."/>
            <person name="Gharbi K."/>
            <person name="Hall N."/>
            <person name="Watson M."/>
            <person name="Adriaenssens E.M."/>
            <person name="Foster-Nyarko E."/>
            <person name="Jarju S."/>
            <person name="Secka A."/>
            <person name="Antonio M."/>
            <person name="Oren A."/>
            <person name="Chaudhuri R."/>
            <person name="La Ragione R.M."/>
            <person name="Hildebrand F."/>
            <person name="Pallen M.J."/>
        </authorList>
    </citation>
    <scope>NUCLEOTIDE SEQUENCE [LARGE SCALE GENOMIC DNA]</scope>
    <source>
        <strain evidence="9 10">Sa1BUA8</strain>
    </source>
</reference>
<comment type="similarity">
    <text evidence="2">Belongs to the CDP-glycerol glycerophosphotransferase family.</text>
</comment>
<dbReference type="InterPro" id="IPR001173">
    <property type="entry name" value="Glyco_trans_2-like"/>
</dbReference>
<feature type="domain" description="Glycosyltransferase 2-like" evidence="8">
    <location>
        <begin position="35"/>
        <end position="202"/>
    </location>
</feature>
<protein>
    <submittedName>
        <fullName evidence="9">CDP-glycerol glycerophosphotransferase family protein</fullName>
    </submittedName>
</protein>
<comment type="caution">
    <text evidence="9">The sequence shown here is derived from an EMBL/GenBank/DDBJ whole genome shotgun (WGS) entry which is preliminary data.</text>
</comment>
<dbReference type="PANTHER" id="PTHR43685">
    <property type="entry name" value="GLYCOSYLTRANSFERASE"/>
    <property type="match status" value="1"/>
</dbReference>
<evidence type="ECO:0000256" key="1">
    <source>
        <dbReference type="ARBA" id="ARBA00004202"/>
    </source>
</evidence>
<dbReference type="Gene3D" id="3.40.50.12580">
    <property type="match status" value="1"/>
</dbReference>
<keyword evidence="10" id="KW-1185">Reference proteome</keyword>
<dbReference type="Gene3D" id="3.90.550.10">
    <property type="entry name" value="Spore Coat Polysaccharide Biosynthesis Protein SpsA, Chain A"/>
    <property type="match status" value="1"/>
</dbReference>
<accession>A0A9D5Z017</accession>
<dbReference type="InterPro" id="IPR050834">
    <property type="entry name" value="Glycosyltransf_2"/>
</dbReference>
<evidence type="ECO:0000313" key="9">
    <source>
        <dbReference type="EMBL" id="MBE7700689.1"/>
    </source>
</evidence>
<dbReference type="SUPFAM" id="SSF53448">
    <property type="entry name" value="Nucleotide-diphospho-sugar transferases"/>
    <property type="match status" value="1"/>
</dbReference>
<evidence type="ECO:0000256" key="7">
    <source>
        <dbReference type="SAM" id="MobiDB-lite"/>
    </source>
</evidence>
<name>A0A9D5Z017_9CELL</name>
<evidence type="ECO:0000313" key="10">
    <source>
        <dbReference type="Proteomes" id="UP000822993"/>
    </source>
</evidence>
<dbReference type="InterPro" id="IPR043148">
    <property type="entry name" value="TagF_C"/>
</dbReference>
<evidence type="ECO:0000256" key="4">
    <source>
        <dbReference type="ARBA" id="ARBA00022679"/>
    </source>
</evidence>
<dbReference type="RefSeq" id="WP_193719962.1">
    <property type="nucleotide sequence ID" value="NZ_JACSPN010000012.1"/>
</dbReference>
<evidence type="ECO:0000259" key="8">
    <source>
        <dbReference type="Pfam" id="PF00535"/>
    </source>
</evidence>
<dbReference type="GO" id="GO:0047355">
    <property type="term" value="F:CDP-glycerol glycerophosphotransferase activity"/>
    <property type="evidence" value="ECO:0007669"/>
    <property type="project" value="InterPro"/>
</dbReference>
<keyword evidence="6" id="KW-0472">Membrane</keyword>
<dbReference type="InterPro" id="IPR043149">
    <property type="entry name" value="TagF_N"/>
</dbReference>
<evidence type="ECO:0000256" key="3">
    <source>
        <dbReference type="ARBA" id="ARBA00022475"/>
    </source>
</evidence>
<keyword evidence="5" id="KW-0777">Teichoic acid biosynthesis</keyword>
<dbReference type="GO" id="GO:0005886">
    <property type="term" value="C:plasma membrane"/>
    <property type="evidence" value="ECO:0007669"/>
    <property type="project" value="UniProtKB-SubCell"/>
</dbReference>
<dbReference type="PANTHER" id="PTHR43685:SF2">
    <property type="entry name" value="GLYCOSYLTRANSFERASE 2-LIKE DOMAIN-CONTAINING PROTEIN"/>
    <property type="match status" value="1"/>
</dbReference>
<dbReference type="InterPro" id="IPR007554">
    <property type="entry name" value="Glycerophosphate_synth"/>
</dbReference>